<sequence>MGIFSGTAALTASIQVVSTILPVNICPKIGLILCGHTRHWPRLPLNFTHSHRGLLQDSKSRQERAITAPNRLCYRRNRKNCSVKLNL</sequence>
<accession>A0AAV4W380</accession>
<dbReference type="AlphaFoldDB" id="A0AAV4W380"/>
<dbReference type="Proteomes" id="UP001054837">
    <property type="component" value="Unassembled WGS sequence"/>
</dbReference>
<reference evidence="1 2" key="1">
    <citation type="submission" date="2021-06" db="EMBL/GenBank/DDBJ databases">
        <title>Caerostris darwini draft genome.</title>
        <authorList>
            <person name="Kono N."/>
            <person name="Arakawa K."/>
        </authorList>
    </citation>
    <scope>NUCLEOTIDE SEQUENCE [LARGE SCALE GENOMIC DNA]</scope>
</reference>
<name>A0AAV4W380_9ARAC</name>
<comment type="caution">
    <text evidence="1">The sequence shown here is derived from an EMBL/GenBank/DDBJ whole genome shotgun (WGS) entry which is preliminary data.</text>
</comment>
<dbReference type="EMBL" id="BPLQ01014056">
    <property type="protein sequence ID" value="GIY76853.1"/>
    <property type="molecule type" value="Genomic_DNA"/>
</dbReference>
<evidence type="ECO:0000313" key="1">
    <source>
        <dbReference type="EMBL" id="GIY76853.1"/>
    </source>
</evidence>
<gene>
    <name evidence="1" type="ORF">CDAR_513091</name>
</gene>
<evidence type="ECO:0000313" key="2">
    <source>
        <dbReference type="Proteomes" id="UP001054837"/>
    </source>
</evidence>
<keyword evidence="2" id="KW-1185">Reference proteome</keyword>
<evidence type="ECO:0008006" key="3">
    <source>
        <dbReference type="Google" id="ProtNLM"/>
    </source>
</evidence>
<protein>
    <recommendedName>
        <fullName evidence="3">Secreted protein</fullName>
    </recommendedName>
</protein>
<proteinExistence type="predicted"/>
<organism evidence="1 2">
    <name type="scientific">Caerostris darwini</name>
    <dbReference type="NCBI Taxonomy" id="1538125"/>
    <lineage>
        <taxon>Eukaryota</taxon>
        <taxon>Metazoa</taxon>
        <taxon>Ecdysozoa</taxon>
        <taxon>Arthropoda</taxon>
        <taxon>Chelicerata</taxon>
        <taxon>Arachnida</taxon>
        <taxon>Araneae</taxon>
        <taxon>Araneomorphae</taxon>
        <taxon>Entelegynae</taxon>
        <taxon>Araneoidea</taxon>
        <taxon>Araneidae</taxon>
        <taxon>Caerostris</taxon>
    </lineage>
</organism>